<dbReference type="InterPro" id="IPR015943">
    <property type="entry name" value="WD40/YVTN_repeat-like_dom_sf"/>
</dbReference>
<name>K1SHN0_9ZZZZ</name>
<dbReference type="EMBL" id="AJWZ01006318">
    <property type="protein sequence ID" value="EKC60117.1"/>
    <property type="molecule type" value="Genomic_DNA"/>
</dbReference>
<accession>K1SHN0</accession>
<reference evidence="1" key="1">
    <citation type="journal article" date="2013" name="Environ. Microbiol.">
        <title>Microbiota from the distal guts of lean and obese adolescents exhibit partial functional redundancy besides clear differences in community structure.</title>
        <authorList>
            <person name="Ferrer M."/>
            <person name="Ruiz A."/>
            <person name="Lanza F."/>
            <person name="Haange S.B."/>
            <person name="Oberbach A."/>
            <person name="Till H."/>
            <person name="Bargiela R."/>
            <person name="Campoy C."/>
            <person name="Segura M.T."/>
            <person name="Richter M."/>
            <person name="von Bergen M."/>
            <person name="Seifert J."/>
            <person name="Suarez A."/>
        </authorList>
    </citation>
    <scope>NUCLEOTIDE SEQUENCE</scope>
</reference>
<feature type="non-terminal residue" evidence="1">
    <location>
        <position position="1"/>
    </location>
</feature>
<feature type="non-terminal residue" evidence="1">
    <location>
        <position position="168"/>
    </location>
</feature>
<dbReference type="AlphaFoldDB" id="K1SHN0"/>
<dbReference type="SUPFAM" id="SSF63829">
    <property type="entry name" value="Calcium-dependent phosphotriesterase"/>
    <property type="match status" value="1"/>
</dbReference>
<dbReference type="Gene3D" id="2.130.10.10">
    <property type="entry name" value="YVTN repeat-like/Quinoprotein amine dehydrogenase"/>
    <property type="match status" value="1"/>
</dbReference>
<gene>
    <name evidence="1" type="ORF">OBE_09133</name>
</gene>
<proteinExistence type="predicted"/>
<protein>
    <submittedName>
        <fullName evidence="1">Uncharacterized protein</fullName>
    </submittedName>
</protein>
<comment type="caution">
    <text evidence="1">The sequence shown here is derived from an EMBL/GenBank/DDBJ whole genome shotgun (WGS) entry which is preliminary data.</text>
</comment>
<sequence>NKLWAVTPLSLRRYNSSTLALEDSIPMQGIFPTHFFMHTNGILWLAGNRQITLFDTHTHKFKETPQALRSHPLLLHANVNYIHPYGSNSLLLNTDQQGMFLYNYVEGYVIHQSENGFPFEVPHFKISTMFTDSQKNLWIGSVDQGYVVRYNYKERFNTNNHLSSYLNR</sequence>
<evidence type="ECO:0000313" key="1">
    <source>
        <dbReference type="EMBL" id="EKC60117.1"/>
    </source>
</evidence>
<organism evidence="1">
    <name type="scientific">human gut metagenome</name>
    <dbReference type="NCBI Taxonomy" id="408170"/>
    <lineage>
        <taxon>unclassified sequences</taxon>
        <taxon>metagenomes</taxon>
        <taxon>organismal metagenomes</taxon>
    </lineage>
</organism>